<keyword evidence="1" id="KW-1133">Transmembrane helix</keyword>
<keyword evidence="1" id="KW-0812">Transmembrane</keyword>
<keyword evidence="3" id="KW-1185">Reference proteome</keyword>
<evidence type="ECO:0000313" key="2">
    <source>
        <dbReference type="EMBL" id="GII56112.1"/>
    </source>
</evidence>
<evidence type="ECO:0000313" key="3">
    <source>
        <dbReference type="Proteomes" id="UP000605992"/>
    </source>
</evidence>
<gene>
    <name evidence="2" type="ORF">Pth03_45010</name>
</gene>
<comment type="caution">
    <text evidence="2">The sequence shown here is derived from an EMBL/GenBank/DDBJ whole genome shotgun (WGS) entry which is preliminary data.</text>
</comment>
<accession>A0A8J3V5U1</accession>
<dbReference type="Proteomes" id="UP000605992">
    <property type="component" value="Unassembled WGS sequence"/>
</dbReference>
<dbReference type="RefSeq" id="WP_203946285.1">
    <property type="nucleotide sequence ID" value="NZ_BOOR01000033.1"/>
</dbReference>
<evidence type="ECO:0000256" key="1">
    <source>
        <dbReference type="SAM" id="Phobius"/>
    </source>
</evidence>
<dbReference type="EMBL" id="BOOR01000033">
    <property type="protein sequence ID" value="GII56112.1"/>
    <property type="molecule type" value="Genomic_DNA"/>
</dbReference>
<reference evidence="2" key="1">
    <citation type="submission" date="2021-01" db="EMBL/GenBank/DDBJ databases">
        <title>Whole genome shotgun sequence of Planotetraspora thailandica NBRC 104271.</title>
        <authorList>
            <person name="Komaki H."/>
            <person name="Tamura T."/>
        </authorList>
    </citation>
    <scope>NUCLEOTIDE SEQUENCE</scope>
    <source>
        <strain evidence="2">NBRC 104271</strain>
    </source>
</reference>
<proteinExistence type="predicted"/>
<organism evidence="2 3">
    <name type="scientific">Planotetraspora thailandica</name>
    <dbReference type="NCBI Taxonomy" id="487172"/>
    <lineage>
        <taxon>Bacteria</taxon>
        <taxon>Bacillati</taxon>
        <taxon>Actinomycetota</taxon>
        <taxon>Actinomycetes</taxon>
        <taxon>Streptosporangiales</taxon>
        <taxon>Streptosporangiaceae</taxon>
        <taxon>Planotetraspora</taxon>
    </lineage>
</organism>
<keyword evidence="1" id="KW-0472">Membrane</keyword>
<sequence>MNDIKNKPFFVIVLVATIIITGILIVAGVNQYGRPQSAVDVIQKLRDAGYECDQTNPVMAGMYNGEPKVSYSWCNAVAYTIWDTDQAQSDEAKGWGRLYATLTTYGGVGFHAVRKPDDYSLPMWDLVCLDEACKAAARAAGFTDGISTP</sequence>
<feature type="transmembrane region" description="Helical" evidence="1">
    <location>
        <begin position="9"/>
        <end position="29"/>
    </location>
</feature>
<protein>
    <submittedName>
        <fullName evidence="2">Uncharacterized protein</fullName>
    </submittedName>
</protein>
<name>A0A8J3V5U1_9ACTN</name>
<dbReference type="AlphaFoldDB" id="A0A8J3V5U1"/>